<dbReference type="Proteomes" id="UP000284902">
    <property type="component" value="Unassembled WGS sequence"/>
</dbReference>
<evidence type="ECO:0000313" key="2">
    <source>
        <dbReference type="Proteomes" id="UP000284902"/>
    </source>
</evidence>
<dbReference type="EMBL" id="QRHG01000006">
    <property type="protein sequence ID" value="RHF62354.1"/>
    <property type="molecule type" value="Genomic_DNA"/>
</dbReference>
<accession>A0A414P803</accession>
<gene>
    <name evidence="1" type="ORF">DW672_03690</name>
</gene>
<organism evidence="1 2">
    <name type="scientific">[Ruminococcus] lactaris</name>
    <dbReference type="NCBI Taxonomy" id="46228"/>
    <lineage>
        <taxon>Bacteria</taxon>
        <taxon>Bacillati</taxon>
        <taxon>Bacillota</taxon>
        <taxon>Clostridia</taxon>
        <taxon>Lachnospirales</taxon>
        <taxon>Lachnospiraceae</taxon>
        <taxon>Mediterraneibacter</taxon>
    </lineage>
</organism>
<reference evidence="1 2" key="1">
    <citation type="submission" date="2018-08" db="EMBL/GenBank/DDBJ databases">
        <title>A genome reference for cultivated species of the human gut microbiota.</title>
        <authorList>
            <person name="Zou Y."/>
            <person name="Xue W."/>
            <person name="Luo G."/>
        </authorList>
    </citation>
    <scope>NUCLEOTIDE SEQUENCE [LARGE SCALE GENOMIC DNA]</scope>
    <source>
        <strain evidence="1 2">AM25-1LB</strain>
    </source>
</reference>
<sequence>MKKLTIYRNDLVRLHECLTCPYFKRCERDVPDPEEYPDGRCKTKKLFQNGTMDFYKVEGYPPYRGY</sequence>
<protein>
    <submittedName>
        <fullName evidence="1">Uncharacterized protein</fullName>
    </submittedName>
</protein>
<name>A0A414P803_9FIRM</name>
<dbReference type="RefSeq" id="WP_118212604.1">
    <property type="nucleotide sequence ID" value="NZ_CBCSYD010000004.1"/>
</dbReference>
<dbReference type="AlphaFoldDB" id="A0A414P803"/>
<comment type="caution">
    <text evidence="1">The sequence shown here is derived from an EMBL/GenBank/DDBJ whole genome shotgun (WGS) entry which is preliminary data.</text>
</comment>
<proteinExistence type="predicted"/>
<evidence type="ECO:0000313" key="1">
    <source>
        <dbReference type="EMBL" id="RHF62354.1"/>
    </source>
</evidence>